<dbReference type="GO" id="GO:0008333">
    <property type="term" value="P:endosome to lysosome transport"/>
    <property type="evidence" value="ECO:0007669"/>
    <property type="project" value="TreeGrafter"/>
</dbReference>
<dbReference type="GO" id="GO:0031083">
    <property type="term" value="C:BLOC-1 complex"/>
    <property type="evidence" value="ECO:0007669"/>
    <property type="project" value="InterPro"/>
</dbReference>
<dbReference type="GO" id="GO:0032418">
    <property type="term" value="P:lysosome localization"/>
    <property type="evidence" value="ECO:0007669"/>
    <property type="project" value="TreeGrafter"/>
</dbReference>
<evidence type="ECO:0000256" key="1">
    <source>
        <dbReference type="ARBA" id="ARBA00006111"/>
    </source>
</evidence>
<organism evidence="5 6">
    <name type="scientific">Acrasis kona</name>
    <dbReference type="NCBI Taxonomy" id="1008807"/>
    <lineage>
        <taxon>Eukaryota</taxon>
        <taxon>Discoba</taxon>
        <taxon>Heterolobosea</taxon>
        <taxon>Tetramitia</taxon>
        <taxon>Eutetramitia</taxon>
        <taxon>Acrasidae</taxon>
        <taxon>Acrasis</taxon>
    </lineage>
</organism>
<evidence type="ECO:0000256" key="4">
    <source>
        <dbReference type="SAM" id="MobiDB-lite"/>
    </source>
</evidence>
<feature type="compositionally biased region" description="Basic and acidic residues" evidence="4">
    <location>
        <begin position="138"/>
        <end position="148"/>
    </location>
</feature>
<evidence type="ECO:0000313" key="5">
    <source>
        <dbReference type="EMBL" id="KAL0488328.1"/>
    </source>
</evidence>
<dbReference type="GO" id="GO:0000149">
    <property type="term" value="F:SNARE binding"/>
    <property type="evidence" value="ECO:0007669"/>
    <property type="project" value="TreeGrafter"/>
</dbReference>
<comment type="similarity">
    <text evidence="1">Belongs to the SNAPIN family.</text>
</comment>
<dbReference type="EMBL" id="JAOPGA020001434">
    <property type="protein sequence ID" value="KAL0488328.1"/>
    <property type="molecule type" value="Genomic_DNA"/>
</dbReference>
<dbReference type="Proteomes" id="UP001431209">
    <property type="component" value="Unassembled WGS sequence"/>
</dbReference>
<name>A0AAW2ZES9_9EUKA</name>
<evidence type="ECO:0000256" key="2">
    <source>
        <dbReference type="ARBA" id="ARBA00023054"/>
    </source>
</evidence>
<dbReference type="GO" id="GO:0099078">
    <property type="term" value="C:BORC complex"/>
    <property type="evidence" value="ECO:0007669"/>
    <property type="project" value="TreeGrafter"/>
</dbReference>
<dbReference type="GO" id="GO:0007040">
    <property type="term" value="P:lysosome organization"/>
    <property type="evidence" value="ECO:0007669"/>
    <property type="project" value="TreeGrafter"/>
</dbReference>
<dbReference type="InterPro" id="IPR017246">
    <property type="entry name" value="Snapin"/>
</dbReference>
<gene>
    <name evidence="5" type="ORF">AKO1_008803</name>
</gene>
<evidence type="ECO:0000313" key="6">
    <source>
        <dbReference type="Proteomes" id="UP001431209"/>
    </source>
</evidence>
<protein>
    <recommendedName>
        <fullName evidence="3">Biogenesis of lysosome-related organelles complex 1 subunit 7</fullName>
    </recommendedName>
</protein>
<dbReference type="InterPro" id="IPR028119">
    <property type="entry name" value="Snapin/Pallidin/Snn1"/>
</dbReference>
<accession>A0AAW2ZES9</accession>
<dbReference type="PANTHER" id="PTHR31305:SF2">
    <property type="entry name" value="SNARE-ASSOCIATED PROTEIN SNAPIN"/>
    <property type="match status" value="1"/>
</dbReference>
<dbReference type="AlphaFoldDB" id="A0AAW2ZES9"/>
<evidence type="ECO:0000256" key="3">
    <source>
        <dbReference type="ARBA" id="ARBA00033330"/>
    </source>
</evidence>
<feature type="region of interest" description="Disordered" evidence="4">
    <location>
        <begin position="138"/>
        <end position="183"/>
    </location>
</feature>
<reference evidence="5 6" key="1">
    <citation type="submission" date="2024-03" db="EMBL/GenBank/DDBJ databases">
        <title>The Acrasis kona genome and developmental transcriptomes reveal deep origins of eukaryotic multicellular pathways.</title>
        <authorList>
            <person name="Sheikh S."/>
            <person name="Fu C.-J."/>
            <person name="Brown M.W."/>
            <person name="Baldauf S.L."/>
        </authorList>
    </citation>
    <scope>NUCLEOTIDE SEQUENCE [LARGE SCALE GENOMIC DNA]</scope>
    <source>
        <strain evidence="5 6">ATCC MYA-3509</strain>
    </source>
</reference>
<comment type="caution">
    <text evidence="5">The sequence shown here is derived from an EMBL/GenBank/DDBJ whole genome shotgun (WGS) entry which is preliminary data.</text>
</comment>
<sequence length="183" mass="20764">MTTEQPEKSLTTGLLHIFEPFAGEYEKRIHDVQLAQADLADRIEAMSKVLTSCLTEAEFVDVSAYLKKLVESRKKIVAVASTLNNINDRLGRLNKMAQNKYPEMVKLRQVRQEKLKQGNNTDVNEVKPVVEEKNAVTEVVKDESKPDPNEEVGVTEVEKNINDAPETNVEEQKPIEEETKQEE</sequence>
<dbReference type="GO" id="GO:0006886">
    <property type="term" value="P:intracellular protein transport"/>
    <property type="evidence" value="ECO:0007669"/>
    <property type="project" value="InterPro"/>
</dbReference>
<dbReference type="Pfam" id="PF14712">
    <property type="entry name" value="Snapin_Pallidin"/>
    <property type="match status" value="1"/>
</dbReference>
<keyword evidence="2" id="KW-0175">Coiled coil</keyword>
<feature type="compositionally biased region" description="Basic and acidic residues" evidence="4">
    <location>
        <begin position="170"/>
        <end position="183"/>
    </location>
</feature>
<proteinExistence type="inferred from homology"/>
<dbReference type="PANTHER" id="PTHR31305">
    <property type="entry name" value="SNARE-ASSOCIATED PROTEIN SNAPIN"/>
    <property type="match status" value="1"/>
</dbReference>
<keyword evidence="6" id="KW-1185">Reference proteome</keyword>